<dbReference type="STRING" id="1122991.GCA_000613445_02249"/>
<keyword evidence="10" id="KW-1185">Reference proteome</keyword>
<evidence type="ECO:0000256" key="3">
    <source>
        <dbReference type="ARBA" id="ARBA00022452"/>
    </source>
</evidence>
<comment type="caution">
    <text evidence="9">The sequence shown here is derived from an EMBL/GenBank/DDBJ whole genome shotgun (WGS) entry which is preliminary data.</text>
</comment>
<dbReference type="InterPro" id="IPR036942">
    <property type="entry name" value="Beta-barrel_TonB_sf"/>
</dbReference>
<protein>
    <submittedName>
        <fullName evidence="9">TonB-linked SusC/RagA family outer membrane protein</fullName>
    </submittedName>
</protein>
<dbReference type="GO" id="GO:0009279">
    <property type="term" value="C:cell outer membrane"/>
    <property type="evidence" value="ECO:0007669"/>
    <property type="project" value="UniProtKB-SubCell"/>
</dbReference>
<comment type="subcellular location">
    <subcellularLocation>
        <location evidence="1 7">Cell outer membrane</location>
        <topology evidence="1 7">Multi-pass membrane protein</topology>
    </subcellularLocation>
</comment>
<dbReference type="PROSITE" id="PS52016">
    <property type="entry name" value="TONB_DEPENDENT_REC_3"/>
    <property type="match status" value="1"/>
</dbReference>
<dbReference type="InterPro" id="IPR023996">
    <property type="entry name" value="TonB-dep_OMP_SusC/RagA"/>
</dbReference>
<evidence type="ECO:0000256" key="5">
    <source>
        <dbReference type="ARBA" id="ARBA00023136"/>
    </source>
</evidence>
<reference evidence="9 10" key="1">
    <citation type="submission" date="2018-05" db="EMBL/GenBank/DDBJ databases">
        <title>Genomic Encyclopedia of Type Strains, Phase I: the one thousand microbial genomes (KMG-I) project.</title>
        <authorList>
            <person name="Kyrpides N."/>
        </authorList>
    </citation>
    <scope>NUCLEOTIDE SEQUENCE [LARGE SCALE GENOMIC DNA]</scope>
    <source>
        <strain evidence="9 10">DSM 15611</strain>
    </source>
</reference>
<dbReference type="Gene3D" id="2.40.170.20">
    <property type="entry name" value="TonB-dependent receptor, beta-barrel domain"/>
    <property type="match status" value="1"/>
</dbReference>
<evidence type="ECO:0000256" key="2">
    <source>
        <dbReference type="ARBA" id="ARBA00022448"/>
    </source>
</evidence>
<evidence type="ECO:0000256" key="1">
    <source>
        <dbReference type="ARBA" id="ARBA00004571"/>
    </source>
</evidence>
<keyword evidence="6 7" id="KW-0998">Cell outer membrane</keyword>
<dbReference type="SUPFAM" id="SSF56935">
    <property type="entry name" value="Porins"/>
    <property type="match status" value="1"/>
</dbReference>
<keyword evidence="3 7" id="KW-1134">Transmembrane beta strand</keyword>
<sequence length="1045" mass="117072">MKKNLVLRGITSCSLLLFPFFCAWGSIPFAPDKGAQRAPLLQKGDDGRVDVRGHVVADEDGLPVMGATVTAIATGQKTVTDGDGNFFLPGIKLGTELHITYVGMQAINVRAKANVTVRLKSDAKMLDEFVVTGMFNRKKEGFTGSAITMKGEDIKRYSATNIAKALSAIAPGLRIAENIVSGSNPNNLPDMRMRGGANMDLASSASSKVLAVQGEYETYANQPLLIMDGFEISVQTLADLDPDRVASVVVLKDAAATAIYGSRAANGVIVIETKTPKPGRIWVTYGGELRVENPDLTGYNLMNASEKLEAERISGLYTMGGATVDKWRLYQSKLRQVLSGVDTYWLDKPLQTSLQQRHTVTLEGGDEALRYRMYVGYNHSPGVMKGSKRDVLTGALDFQYRLPKVLLKNSITLDNSTADESPWGSFDQYALLNPYLKPYSENGELLKRLDDFSGLGGDSDYLNPMYNTTFNSKDRSKNFSVRELFKVEYTPLKDLRLEAAFSLSKSVGSRDKFRPAQHTAFDGLTDPTLRGDYRRSQSELVKWGIDLTGSWNKQLADHYITANARMSVQEHSRETYGNYVTGFPNDNMDNLLFGKKYNEKVDGIESTSRSIGWVLAGGYSYKYKYSIDFNLRLDGSSEFGKDNRWAPFWSAGLRWDAKKETWLANLSWLSDFVLRATYGTTGSQGFNPYQAHGYYTYANLLLPYYSSDATGSEILAMHNEKLKWQTTHNLNLGLELGALDHRLTARVEYYRKVTNNMITMVSLAPSVGFAQYPENIGKLENRGWELTLSAIPYRNMAKQSYWTVTINGSHNTDKLLEISEAMRHLNDVNAGNLKNAPLPRYEEGQSVNRIWVVRSLGIDPASGDEILLRRDGEMTSAVYWDAKDAVPVGNTEPTWQGHINTSFTYMGWGIDASMLFRFGGQVYNQTLIDKVENANLKYNADRRVTQLRWLRPGDRAMFREINPNGSETKATSRFVMDENVLQGSSLSLYYRMDRNNTPFLKRVGVNSARLAFNMEDFFYLSTVKRERGTSYPFSRQFIFSLNVGF</sequence>
<dbReference type="AlphaFoldDB" id="A0A318HUP7"/>
<evidence type="ECO:0000259" key="8">
    <source>
        <dbReference type="Pfam" id="PF07715"/>
    </source>
</evidence>
<evidence type="ECO:0000256" key="4">
    <source>
        <dbReference type="ARBA" id="ARBA00022692"/>
    </source>
</evidence>
<evidence type="ECO:0000256" key="7">
    <source>
        <dbReference type="PROSITE-ProRule" id="PRU01360"/>
    </source>
</evidence>
<proteinExistence type="inferred from homology"/>
<dbReference type="InterPro" id="IPR039426">
    <property type="entry name" value="TonB-dep_rcpt-like"/>
</dbReference>
<dbReference type="EMBL" id="QJJX01000013">
    <property type="protein sequence ID" value="PXX22139.1"/>
    <property type="molecule type" value="Genomic_DNA"/>
</dbReference>
<dbReference type="NCBIfam" id="TIGR04056">
    <property type="entry name" value="OMP_RagA_SusC"/>
    <property type="match status" value="1"/>
</dbReference>
<name>A0A318HUP7_9BACT</name>
<dbReference type="Proteomes" id="UP000248314">
    <property type="component" value="Unassembled WGS sequence"/>
</dbReference>
<evidence type="ECO:0000313" key="10">
    <source>
        <dbReference type="Proteomes" id="UP000248314"/>
    </source>
</evidence>
<dbReference type="NCBIfam" id="TIGR04057">
    <property type="entry name" value="SusC_RagA_signa"/>
    <property type="match status" value="1"/>
</dbReference>
<accession>A0A318HUP7</accession>
<dbReference type="InterPro" id="IPR008969">
    <property type="entry name" value="CarboxyPept-like_regulatory"/>
</dbReference>
<organism evidence="9 10">
    <name type="scientific">Hoylesella shahii DSM 15611 = JCM 12083</name>
    <dbReference type="NCBI Taxonomy" id="1122991"/>
    <lineage>
        <taxon>Bacteria</taxon>
        <taxon>Pseudomonadati</taxon>
        <taxon>Bacteroidota</taxon>
        <taxon>Bacteroidia</taxon>
        <taxon>Bacteroidales</taxon>
        <taxon>Prevotellaceae</taxon>
        <taxon>Hoylesella</taxon>
    </lineage>
</organism>
<keyword evidence="5 7" id="KW-0472">Membrane</keyword>
<keyword evidence="4 7" id="KW-0812">Transmembrane</keyword>
<dbReference type="Pfam" id="PF07715">
    <property type="entry name" value="Plug"/>
    <property type="match status" value="1"/>
</dbReference>
<dbReference type="InterPro" id="IPR037066">
    <property type="entry name" value="Plug_dom_sf"/>
</dbReference>
<dbReference type="InterPro" id="IPR012910">
    <property type="entry name" value="Plug_dom"/>
</dbReference>
<evidence type="ECO:0000313" key="9">
    <source>
        <dbReference type="EMBL" id="PXX22139.1"/>
    </source>
</evidence>
<dbReference type="SUPFAM" id="SSF49464">
    <property type="entry name" value="Carboxypeptidase regulatory domain-like"/>
    <property type="match status" value="1"/>
</dbReference>
<keyword evidence="2 7" id="KW-0813">Transport</keyword>
<dbReference type="RefSeq" id="WP_110370204.1">
    <property type="nucleotide sequence ID" value="NZ_QJJX01000013.1"/>
</dbReference>
<gene>
    <name evidence="9" type="ORF">EJ73_01357</name>
</gene>
<dbReference type="InterPro" id="IPR023997">
    <property type="entry name" value="TonB-dep_OMP_SusC/RagA_CS"/>
</dbReference>
<dbReference type="Pfam" id="PF13715">
    <property type="entry name" value="CarbopepD_reg_2"/>
    <property type="match status" value="1"/>
</dbReference>
<dbReference type="Gene3D" id="2.170.130.10">
    <property type="entry name" value="TonB-dependent receptor, plug domain"/>
    <property type="match status" value="1"/>
</dbReference>
<feature type="domain" description="TonB-dependent receptor plug" evidence="8">
    <location>
        <begin position="142"/>
        <end position="268"/>
    </location>
</feature>
<evidence type="ECO:0000256" key="6">
    <source>
        <dbReference type="ARBA" id="ARBA00023237"/>
    </source>
</evidence>
<comment type="similarity">
    <text evidence="7">Belongs to the TonB-dependent receptor family.</text>
</comment>